<comment type="subcellular location">
    <subcellularLocation>
        <location evidence="1">Membrane</location>
        <topology evidence="1">Multi-pass membrane protein</topology>
    </subcellularLocation>
</comment>
<evidence type="ECO:0000256" key="4">
    <source>
        <dbReference type="ARBA" id="ARBA00023136"/>
    </source>
</evidence>
<feature type="transmembrane region" description="Helical" evidence="5">
    <location>
        <begin position="349"/>
        <end position="376"/>
    </location>
</feature>
<sequence length="392" mass="44842">MHIEKINKLQVTFLVLMLYGYELISFFPSLLNMESSRPVSVAYRVFVFFLGTLVILKNKPRLTNQHFLIYFFWGLYLVRLFYDTTLTSKTIQSPLGDLWAFSASILICTFACATYFSKDTIISVRKWVLIILYIVNIWGLYNNITNPQIVPDDVLVRADANAALNTVSFGRSAAVMFFICFTMFLGKNKLWHKIILAVGMGLSFFNLFMAGSRGPLLQLIIVVIVYLFYARHLIQKKYVFLFIVVTVAIFSFFPEYLNISDLIFERFKETGFSSNDSDRYRAELFKSAWNQFLDHPFFGDSVETIFGGTYPHNLLLESLMALGFLGGIMAVIIIIVALINALKFIKIPYYNWIGAILLMDIIASFSSGSIANYILFWPLLSLTISKNLKNGK</sequence>
<evidence type="ECO:0000313" key="8">
    <source>
        <dbReference type="EMBL" id="PWN61855.1"/>
    </source>
</evidence>
<evidence type="ECO:0000313" key="7">
    <source>
        <dbReference type="EMBL" id="KAB1230541.1"/>
    </source>
</evidence>
<feature type="transmembrane region" description="Helical" evidence="5">
    <location>
        <begin position="68"/>
        <end position="86"/>
    </location>
</feature>
<keyword evidence="4 5" id="KW-0472">Membrane</keyword>
<feature type="transmembrane region" description="Helical" evidence="5">
    <location>
        <begin position="37"/>
        <end position="56"/>
    </location>
</feature>
<dbReference type="GO" id="GO:0016020">
    <property type="term" value="C:membrane"/>
    <property type="evidence" value="ECO:0007669"/>
    <property type="project" value="UniProtKB-SubCell"/>
</dbReference>
<name>A0A316WKC7_9FLAO</name>
<feature type="transmembrane region" description="Helical" evidence="5">
    <location>
        <begin position="98"/>
        <end position="116"/>
    </location>
</feature>
<feature type="domain" description="O-antigen ligase-related" evidence="6">
    <location>
        <begin position="200"/>
        <end position="330"/>
    </location>
</feature>
<evidence type="ECO:0000259" key="6">
    <source>
        <dbReference type="Pfam" id="PF04932"/>
    </source>
</evidence>
<dbReference type="InterPro" id="IPR051533">
    <property type="entry name" value="WaaL-like"/>
</dbReference>
<keyword evidence="8" id="KW-0436">Ligase</keyword>
<feature type="transmembrane region" description="Helical" evidence="5">
    <location>
        <begin position="319"/>
        <end position="342"/>
    </location>
</feature>
<feature type="transmembrane region" description="Helical" evidence="5">
    <location>
        <begin position="12"/>
        <end position="31"/>
    </location>
</feature>
<reference evidence="8 9" key="1">
    <citation type="submission" date="2018-04" db="EMBL/GenBank/DDBJ databases">
        <title>Chryseobacterium oncorhynchi 701B-08T from rainbow trout, and Chryseobacterium viscerum 687B-08T from diseased fish.</title>
        <authorList>
            <person name="Jeong J.-J."/>
            <person name="Lee Y.J."/>
            <person name="Pathiraja D."/>
            <person name="Park B."/>
            <person name="Choi I.-G."/>
            <person name="Kim K.D."/>
        </authorList>
    </citation>
    <scope>NUCLEOTIDE SEQUENCE [LARGE SCALE GENOMIC DNA]</scope>
    <source>
        <strain evidence="8 9">687B-08</strain>
    </source>
</reference>
<proteinExistence type="predicted"/>
<organism evidence="8 9">
    <name type="scientific">Chryseobacterium viscerum</name>
    <dbReference type="NCBI Taxonomy" id="1037377"/>
    <lineage>
        <taxon>Bacteria</taxon>
        <taxon>Pseudomonadati</taxon>
        <taxon>Bacteroidota</taxon>
        <taxon>Flavobacteriia</taxon>
        <taxon>Flavobacteriales</taxon>
        <taxon>Weeksellaceae</taxon>
        <taxon>Chryseobacterium group</taxon>
        <taxon>Chryseobacterium</taxon>
    </lineage>
</organism>
<dbReference type="PANTHER" id="PTHR37422:SF13">
    <property type="entry name" value="LIPOPOLYSACCHARIDE BIOSYNTHESIS PROTEIN PA4999-RELATED"/>
    <property type="match status" value="1"/>
</dbReference>
<dbReference type="PANTHER" id="PTHR37422">
    <property type="entry name" value="TEICHURONIC ACID BIOSYNTHESIS PROTEIN TUAE"/>
    <property type="match status" value="1"/>
</dbReference>
<dbReference type="Pfam" id="PF04932">
    <property type="entry name" value="Wzy_C"/>
    <property type="match status" value="1"/>
</dbReference>
<evidence type="ECO:0000313" key="10">
    <source>
        <dbReference type="Proteomes" id="UP000326384"/>
    </source>
</evidence>
<evidence type="ECO:0000313" key="9">
    <source>
        <dbReference type="Proteomes" id="UP000236413"/>
    </source>
</evidence>
<dbReference type="Proteomes" id="UP000236413">
    <property type="component" value="Unassembled WGS sequence"/>
</dbReference>
<keyword evidence="10" id="KW-1185">Reference proteome</keyword>
<dbReference type="InterPro" id="IPR007016">
    <property type="entry name" value="O-antigen_ligase-rel_domated"/>
</dbReference>
<gene>
    <name evidence="8" type="ORF">C1634_011360</name>
    <name evidence="7" type="ORF">F8D52_12320</name>
</gene>
<feature type="transmembrane region" description="Helical" evidence="5">
    <location>
        <begin position="164"/>
        <end position="185"/>
    </location>
</feature>
<dbReference type="EMBL" id="PPEG02000004">
    <property type="protein sequence ID" value="PWN61855.1"/>
    <property type="molecule type" value="Genomic_DNA"/>
</dbReference>
<reference evidence="7 10" key="2">
    <citation type="journal article" date="2019" name="Stand. Genomic Sci.">
        <title>Draft Whole-Genome Sequence of a Novel Chryseobacterium viscerum Strain Isolated from Fresh Water at Dripping Springs, New Mexico.</title>
        <authorList>
            <person name="Kyndt J.A."/>
            <person name="Moore T.C."/>
        </authorList>
    </citation>
    <scope>NUCLEOTIDE SEQUENCE [LARGE SCALE GENOMIC DNA]</scope>
    <source>
        <strain evidence="7 10">DPS</strain>
    </source>
</reference>
<evidence type="ECO:0000256" key="1">
    <source>
        <dbReference type="ARBA" id="ARBA00004141"/>
    </source>
</evidence>
<dbReference type="GO" id="GO:0016874">
    <property type="term" value="F:ligase activity"/>
    <property type="evidence" value="ECO:0007669"/>
    <property type="project" value="UniProtKB-KW"/>
</dbReference>
<feature type="transmembrane region" description="Helical" evidence="5">
    <location>
        <begin position="128"/>
        <end position="144"/>
    </location>
</feature>
<comment type="caution">
    <text evidence="8">The sequence shown here is derived from an EMBL/GenBank/DDBJ whole genome shotgun (WGS) entry which is preliminary data.</text>
</comment>
<accession>A0A316WKC7</accession>
<protein>
    <submittedName>
        <fullName evidence="8">O-antigen ligase domain-containing protein</fullName>
    </submittedName>
    <submittedName>
        <fullName evidence="7">O-antigen ligase family protein</fullName>
    </submittedName>
</protein>
<evidence type="ECO:0000256" key="2">
    <source>
        <dbReference type="ARBA" id="ARBA00022692"/>
    </source>
</evidence>
<evidence type="ECO:0000256" key="3">
    <source>
        <dbReference type="ARBA" id="ARBA00022989"/>
    </source>
</evidence>
<dbReference type="EMBL" id="VTPV01000006">
    <property type="protein sequence ID" value="KAB1230541.1"/>
    <property type="molecule type" value="Genomic_DNA"/>
</dbReference>
<dbReference type="Proteomes" id="UP000326384">
    <property type="component" value="Unassembled WGS sequence"/>
</dbReference>
<evidence type="ECO:0000256" key="5">
    <source>
        <dbReference type="SAM" id="Phobius"/>
    </source>
</evidence>
<keyword evidence="2 5" id="KW-0812">Transmembrane</keyword>
<keyword evidence="3 5" id="KW-1133">Transmembrane helix</keyword>
<dbReference type="AlphaFoldDB" id="A0A316WKC7"/>
<feature type="transmembrane region" description="Helical" evidence="5">
    <location>
        <begin position="215"/>
        <end position="231"/>
    </location>
</feature>
<feature type="transmembrane region" description="Helical" evidence="5">
    <location>
        <begin position="238"/>
        <end position="257"/>
    </location>
</feature>